<feature type="compositionally biased region" description="Polar residues" evidence="6">
    <location>
        <begin position="176"/>
        <end position="187"/>
    </location>
</feature>
<dbReference type="Pfam" id="PF02362">
    <property type="entry name" value="B3"/>
    <property type="match status" value="2"/>
</dbReference>
<dbReference type="SUPFAM" id="SSF101936">
    <property type="entry name" value="DNA-binding pseudobarrel domain"/>
    <property type="match status" value="2"/>
</dbReference>
<dbReference type="InterPro" id="IPR015300">
    <property type="entry name" value="DNA-bd_pseudobarrel_sf"/>
</dbReference>
<evidence type="ECO:0000256" key="2">
    <source>
        <dbReference type="ARBA" id="ARBA00023015"/>
    </source>
</evidence>
<keyword evidence="3" id="KW-0238">DNA-binding</keyword>
<evidence type="ECO:0000256" key="5">
    <source>
        <dbReference type="ARBA" id="ARBA00023242"/>
    </source>
</evidence>
<sequence>MGENCEDCKSWEEQLFWTHFQSVHFTQFLRRGFDQWLALPEKFVKHFKKKLPETVTLKGPSGLTWDVGLTKNEDALFFDRGWPTFVKDHSLEEHDFLTFKYNGVSQFDVLMFDGLNLCEKAATYFVRKCGHTEHDSGSQTKRKMRDNPVEITHTSSQDGLEGTPEKSAENDIDQMRFQQPVYSTPTNKKMRRGSASRRAIQSERIGDKKVSTSAGQLPVKPVNDSEAEYVSVDGNVESSPLQISEGRPVTEDQKRNVLLLAKSALSSNGFLIVMKPTHVKRKFFMAIPTGWMTRFMALEPQDVILHLNDDTWQTRFTYFASRGYGGLSAGWKSFVVDNNLDEHDVCVFECADPTIKPLILDVKIFPVLQAVLPLNEVAPALC</sequence>
<proteinExistence type="predicted"/>
<dbReference type="GO" id="GO:0005634">
    <property type="term" value="C:nucleus"/>
    <property type="evidence" value="ECO:0007669"/>
    <property type="project" value="UniProtKB-SubCell"/>
</dbReference>
<protein>
    <recommendedName>
        <fullName evidence="7">TF-B3 domain-containing protein</fullName>
    </recommendedName>
</protein>
<dbReference type="PROSITE" id="PS50863">
    <property type="entry name" value="B3"/>
    <property type="match status" value="2"/>
</dbReference>
<evidence type="ECO:0000313" key="8">
    <source>
        <dbReference type="EMBL" id="GKV04719.1"/>
    </source>
</evidence>
<evidence type="ECO:0000256" key="4">
    <source>
        <dbReference type="ARBA" id="ARBA00023163"/>
    </source>
</evidence>
<dbReference type="Gene3D" id="2.40.330.10">
    <property type="entry name" value="DNA-binding pseudobarrel domain"/>
    <property type="match status" value="2"/>
</dbReference>
<evidence type="ECO:0000256" key="3">
    <source>
        <dbReference type="ARBA" id="ARBA00023125"/>
    </source>
</evidence>
<name>A0AAV5J2Q1_9ROSI</name>
<keyword evidence="4" id="KW-0804">Transcription</keyword>
<dbReference type="SMART" id="SM01019">
    <property type="entry name" value="B3"/>
    <property type="match status" value="2"/>
</dbReference>
<evidence type="ECO:0000256" key="1">
    <source>
        <dbReference type="ARBA" id="ARBA00004123"/>
    </source>
</evidence>
<dbReference type="GO" id="GO:0003677">
    <property type="term" value="F:DNA binding"/>
    <property type="evidence" value="ECO:0007669"/>
    <property type="project" value="UniProtKB-KW"/>
</dbReference>
<dbReference type="Proteomes" id="UP001054252">
    <property type="component" value="Unassembled WGS sequence"/>
</dbReference>
<feature type="compositionally biased region" description="Basic and acidic residues" evidence="6">
    <location>
        <begin position="200"/>
        <end position="210"/>
    </location>
</feature>
<gene>
    <name evidence="8" type="ORF">SLEP1_g16833</name>
</gene>
<dbReference type="InterPro" id="IPR044837">
    <property type="entry name" value="REM16-like"/>
</dbReference>
<keyword evidence="5" id="KW-0539">Nucleus</keyword>
<feature type="domain" description="TF-B3" evidence="7">
    <location>
        <begin position="270"/>
        <end position="368"/>
    </location>
</feature>
<dbReference type="PANTHER" id="PTHR31391:SF157">
    <property type="entry name" value="B3 DOMAIN-CONTAINING PROTEIN REM16"/>
    <property type="match status" value="1"/>
</dbReference>
<evidence type="ECO:0000313" key="9">
    <source>
        <dbReference type="Proteomes" id="UP001054252"/>
    </source>
</evidence>
<reference evidence="8 9" key="1">
    <citation type="journal article" date="2021" name="Commun. Biol.">
        <title>The genome of Shorea leprosula (Dipterocarpaceae) highlights the ecological relevance of drought in aseasonal tropical rainforests.</title>
        <authorList>
            <person name="Ng K.K.S."/>
            <person name="Kobayashi M.J."/>
            <person name="Fawcett J.A."/>
            <person name="Hatakeyama M."/>
            <person name="Paape T."/>
            <person name="Ng C.H."/>
            <person name="Ang C.C."/>
            <person name="Tnah L.H."/>
            <person name="Lee C.T."/>
            <person name="Nishiyama T."/>
            <person name="Sese J."/>
            <person name="O'Brien M.J."/>
            <person name="Copetti D."/>
            <person name="Mohd Noor M.I."/>
            <person name="Ong R.C."/>
            <person name="Putra M."/>
            <person name="Sireger I.Z."/>
            <person name="Indrioko S."/>
            <person name="Kosugi Y."/>
            <person name="Izuno A."/>
            <person name="Isagi Y."/>
            <person name="Lee S.L."/>
            <person name="Shimizu K.K."/>
        </authorList>
    </citation>
    <scope>NUCLEOTIDE SEQUENCE [LARGE SCALE GENOMIC DNA]</scope>
    <source>
        <strain evidence="8">214</strain>
    </source>
</reference>
<dbReference type="PANTHER" id="PTHR31391">
    <property type="entry name" value="B3 DOMAIN-CONTAINING PROTEIN OS11G0197600-RELATED"/>
    <property type="match status" value="1"/>
</dbReference>
<dbReference type="EMBL" id="BPVZ01000022">
    <property type="protein sequence ID" value="GKV04719.1"/>
    <property type="molecule type" value="Genomic_DNA"/>
</dbReference>
<feature type="region of interest" description="Disordered" evidence="6">
    <location>
        <begin position="132"/>
        <end position="219"/>
    </location>
</feature>
<comment type="caution">
    <text evidence="8">The sequence shown here is derived from an EMBL/GenBank/DDBJ whole genome shotgun (WGS) entry which is preliminary data.</text>
</comment>
<comment type="subcellular location">
    <subcellularLocation>
        <location evidence="1">Nucleus</location>
    </subcellularLocation>
</comment>
<keyword evidence="2" id="KW-0805">Transcription regulation</keyword>
<feature type="domain" description="TF-B3" evidence="7">
    <location>
        <begin position="22"/>
        <end position="115"/>
    </location>
</feature>
<organism evidence="8 9">
    <name type="scientific">Rubroshorea leprosula</name>
    <dbReference type="NCBI Taxonomy" id="152421"/>
    <lineage>
        <taxon>Eukaryota</taxon>
        <taxon>Viridiplantae</taxon>
        <taxon>Streptophyta</taxon>
        <taxon>Embryophyta</taxon>
        <taxon>Tracheophyta</taxon>
        <taxon>Spermatophyta</taxon>
        <taxon>Magnoliopsida</taxon>
        <taxon>eudicotyledons</taxon>
        <taxon>Gunneridae</taxon>
        <taxon>Pentapetalae</taxon>
        <taxon>rosids</taxon>
        <taxon>malvids</taxon>
        <taxon>Malvales</taxon>
        <taxon>Dipterocarpaceae</taxon>
        <taxon>Rubroshorea</taxon>
    </lineage>
</organism>
<dbReference type="CDD" id="cd10017">
    <property type="entry name" value="B3_DNA"/>
    <property type="match status" value="2"/>
</dbReference>
<dbReference type="InterPro" id="IPR003340">
    <property type="entry name" value="B3_DNA-bd"/>
</dbReference>
<evidence type="ECO:0000259" key="7">
    <source>
        <dbReference type="PROSITE" id="PS50863"/>
    </source>
</evidence>
<keyword evidence="9" id="KW-1185">Reference proteome</keyword>
<evidence type="ECO:0000256" key="6">
    <source>
        <dbReference type="SAM" id="MobiDB-lite"/>
    </source>
</evidence>
<dbReference type="AlphaFoldDB" id="A0AAV5J2Q1"/>
<accession>A0AAV5J2Q1</accession>